<keyword evidence="6 11" id="KW-0547">Nucleotide-binding</keyword>
<comment type="caution">
    <text evidence="13">The sequence shown here is derived from an EMBL/GenBank/DDBJ whole genome shotgun (WGS) entry which is preliminary data.</text>
</comment>
<evidence type="ECO:0000256" key="3">
    <source>
        <dbReference type="ARBA" id="ARBA00022553"/>
    </source>
</evidence>
<keyword evidence="5 11" id="KW-0479">Metal-binding</keyword>
<accession>A0ABQ6DZ22</accession>
<feature type="binding site" evidence="11">
    <location>
        <position position="207"/>
    </location>
    <ligand>
        <name>Mg(2+)</name>
        <dbReference type="ChEBI" id="CHEBI:18420"/>
    </ligand>
</feature>
<dbReference type="PANTHER" id="PTHR39573:SF1">
    <property type="entry name" value="STRESS RESPONSE KINASE A"/>
    <property type="match status" value="1"/>
</dbReference>
<gene>
    <name evidence="13" type="primary">rdoA</name>
    <name evidence="11" type="synonym">srkA</name>
    <name evidence="13" type="ORF">GCM10007916_14830</name>
</gene>
<feature type="binding site" evidence="11">
    <location>
        <position position="219"/>
    </location>
    <ligand>
        <name>Mg(2+)</name>
        <dbReference type="ChEBI" id="CHEBI:18420"/>
    </ligand>
</feature>
<keyword evidence="3 11" id="KW-0597">Phosphoprotein</keyword>
<evidence type="ECO:0000256" key="6">
    <source>
        <dbReference type="ARBA" id="ARBA00022741"/>
    </source>
</evidence>
<dbReference type="Pfam" id="PF01636">
    <property type="entry name" value="APH"/>
    <property type="match status" value="1"/>
</dbReference>
<dbReference type="Gene3D" id="1.10.510.10">
    <property type="entry name" value="Transferase(Phosphotransferase) domain 1"/>
    <property type="match status" value="1"/>
</dbReference>
<protein>
    <recommendedName>
        <fullName evidence="11">Stress response kinase A</fullName>
        <ecNumber evidence="11">2.7.11.1</ecNumber>
    </recommendedName>
    <alternativeName>
        <fullName evidence="11">Serine/threonine-protein kinase SrkA</fullName>
    </alternativeName>
</protein>
<comment type="similarity">
    <text evidence="11">Belongs to the SrkA/RdoA protein kinase family.</text>
</comment>
<evidence type="ECO:0000259" key="12">
    <source>
        <dbReference type="Pfam" id="PF01636"/>
    </source>
</evidence>
<evidence type="ECO:0000313" key="14">
    <source>
        <dbReference type="Proteomes" id="UP001157353"/>
    </source>
</evidence>
<evidence type="ECO:0000256" key="5">
    <source>
        <dbReference type="ARBA" id="ARBA00022723"/>
    </source>
</evidence>
<dbReference type="RefSeq" id="WP_284203545.1">
    <property type="nucleotide sequence ID" value="NZ_BSPQ01000004.1"/>
</dbReference>
<evidence type="ECO:0000256" key="4">
    <source>
        <dbReference type="ARBA" id="ARBA00022679"/>
    </source>
</evidence>
<evidence type="ECO:0000256" key="11">
    <source>
        <dbReference type="HAMAP-Rule" id="MF_01497"/>
    </source>
</evidence>
<feature type="domain" description="Aminoglycoside phosphotransferase" evidence="12">
    <location>
        <begin position="34"/>
        <end position="258"/>
    </location>
</feature>
<dbReference type="SUPFAM" id="SSF56112">
    <property type="entry name" value="Protein kinase-like (PK-like)"/>
    <property type="match status" value="1"/>
</dbReference>
<evidence type="ECO:0000256" key="2">
    <source>
        <dbReference type="ARBA" id="ARBA00022527"/>
    </source>
</evidence>
<dbReference type="PANTHER" id="PTHR39573">
    <property type="entry name" value="STRESS RESPONSE KINASE A"/>
    <property type="match status" value="1"/>
</dbReference>
<evidence type="ECO:0000256" key="7">
    <source>
        <dbReference type="ARBA" id="ARBA00022777"/>
    </source>
</evidence>
<comment type="catalytic activity">
    <reaction evidence="11">
        <text>L-seryl-[protein] + ATP = O-phospho-L-seryl-[protein] + ADP + H(+)</text>
        <dbReference type="Rhea" id="RHEA:17989"/>
        <dbReference type="Rhea" id="RHEA-COMP:9863"/>
        <dbReference type="Rhea" id="RHEA-COMP:11604"/>
        <dbReference type="ChEBI" id="CHEBI:15378"/>
        <dbReference type="ChEBI" id="CHEBI:29999"/>
        <dbReference type="ChEBI" id="CHEBI:30616"/>
        <dbReference type="ChEBI" id="CHEBI:83421"/>
        <dbReference type="ChEBI" id="CHEBI:456216"/>
        <dbReference type="EC" id="2.7.11.1"/>
    </reaction>
</comment>
<keyword evidence="9 11" id="KW-0460">Magnesium</keyword>
<comment type="function">
    <text evidence="11">A protein kinase that phosphorylates Ser and Thr residues. Probably acts to suppress the effects of stress linked to accumulation of reactive oxygen species. Probably involved in the extracytoplasmic stress response.</text>
</comment>
<dbReference type="NCBIfam" id="NF008738">
    <property type="entry name" value="PRK11768.1"/>
    <property type="match status" value="1"/>
</dbReference>
<keyword evidence="14" id="KW-1185">Reference proteome</keyword>
<evidence type="ECO:0000313" key="13">
    <source>
        <dbReference type="EMBL" id="GLS90416.1"/>
    </source>
</evidence>
<evidence type="ECO:0000256" key="10">
    <source>
        <dbReference type="ARBA" id="ARBA00023016"/>
    </source>
</evidence>
<evidence type="ECO:0000256" key="1">
    <source>
        <dbReference type="ARBA" id="ARBA00022490"/>
    </source>
</evidence>
<dbReference type="InterPro" id="IPR032882">
    <property type="entry name" value="SrkA/RdoA"/>
</dbReference>
<feature type="active site" description="Proton acceptor" evidence="11">
    <location>
        <position position="202"/>
    </location>
</feature>
<proteinExistence type="inferred from homology"/>
<dbReference type="Gene3D" id="3.30.200.70">
    <property type="match status" value="1"/>
</dbReference>
<feature type="site" description="ATP" evidence="11">
    <location>
        <position position="36"/>
    </location>
</feature>
<feature type="active site" evidence="11">
    <location>
        <position position="219"/>
    </location>
</feature>
<sequence length="330" mass="38129">MPDSNFSYLSLTPELQLDALASVGIYPETGLIQLNSYENRVSLFTDENKVRYVVKFYRPQRWSEEQLLEDHAFSLELKAQGNCLSEPVTIDNKTLFVFQGYYFALFKSLSARSLESDNLDHLYEIGISLGKLHQTSSQQHFQSREVLDTETMLVQPIKQLKQSKLIPNAIREPLFAALDSVAIQATALFNAQPFTSIRLHGDCHASNILMDNDTPYFVDFDDCKTGPAVQDLWMLLSGNQQEQQLQLSTLLEGYEQEFEFHVGQLKLIEPLRSMRIIHYVSWINKRWSDPAFPLNFPWFTTDQYWQELLQSLQQQIINMQVAPLSTQPNY</sequence>
<keyword evidence="10 11" id="KW-0346">Stress response</keyword>
<keyword evidence="4 11" id="KW-0808">Transferase</keyword>
<comment type="cofactor">
    <cofactor evidence="11">
        <name>Mg(2+)</name>
        <dbReference type="ChEBI" id="CHEBI:18420"/>
    </cofactor>
</comment>
<comment type="subunit">
    <text evidence="11">Monomer.</text>
</comment>
<dbReference type="Proteomes" id="UP001157353">
    <property type="component" value="Unassembled WGS sequence"/>
</dbReference>
<reference evidence="14" key="1">
    <citation type="journal article" date="2019" name="Int. J. Syst. Evol. Microbiol.">
        <title>The Global Catalogue of Microorganisms (GCM) 10K type strain sequencing project: providing services to taxonomists for standard genome sequencing and annotation.</title>
        <authorList>
            <consortium name="The Broad Institute Genomics Platform"/>
            <consortium name="The Broad Institute Genome Sequencing Center for Infectious Disease"/>
            <person name="Wu L."/>
            <person name="Ma J."/>
        </authorList>
    </citation>
    <scope>NUCLEOTIDE SEQUENCE [LARGE SCALE GENOMIC DNA]</scope>
    <source>
        <strain evidence="14">NBRC 103166</strain>
    </source>
</reference>
<evidence type="ECO:0000256" key="9">
    <source>
        <dbReference type="ARBA" id="ARBA00022842"/>
    </source>
</evidence>
<keyword evidence="1 11" id="KW-0963">Cytoplasm</keyword>
<keyword evidence="2 11" id="KW-0723">Serine/threonine-protein kinase</keyword>
<dbReference type="Gene3D" id="1.20.1270.170">
    <property type="match status" value="1"/>
</dbReference>
<comment type="catalytic activity">
    <reaction evidence="11">
        <text>L-threonyl-[protein] + ATP = O-phospho-L-threonyl-[protein] + ADP + H(+)</text>
        <dbReference type="Rhea" id="RHEA:46608"/>
        <dbReference type="Rhea" id="RHEA-COMP:11060"/>
        <dbReference type="Rhea" id="RHEA-COMP:11605"/>
        <dbReference type="ChEBI" id="CHEBI:15378"/>
        <dbReference type="ChEBI" id="CHEBI:30013"/>
        <dbReference type="ChEBI" id="CHEBI:30616"/>
        <dbReference type="ChEBI" id="CHEBI:61977"/>
        <dbReference type="ChEBI" id="CHEBI:456216"/>
        <dbReference type="EC" id="2.7.11.1"/>
    </reaction>
</comment>
<evidence type="ECO:0000256" key="8">
    <source>
        <dbReference type="ARBA" id="ARBA00022840"/>
    </source>
</evidence>
<dbReference type="InterPro" id="IPR011009">
    <property type="entry name" value="Kinase-like_dom_sf"/>
</dbReference>
<dbReference type="EC" id="2.7.11.1" evidence="11"/>
<keyword evidence="8 11" id="KW-0067">ATP-binding</keyword>
<dbReference type="HAMAP" id="MF_01497">
    <property type="entry name" value="SrkA_kinase"/>
    <property type="match status" value="1"/>
</dbReference>
<name>A0ABQ6DZ22_9GAMM</name>
<comment type="subcellular location">
    <subcellularLocation>
        <location evidence="11">Cytoplasm</location>
    </subcellularLocation>
</comment>
<dbReference type="GO" id="GO:0016301">
    <property type="term" value="F:kinase activity"/>
    <property type="evidence" value="ECO:0007669"/>
    <property type="project" value="UniProtKB-KW"/>
</dbReference>
<organism evidence="13 14">
    <name type="scientific">Psychromonas marina</name>
    <dbReference type="NCBI Taxonomy" id="88364"/>
    <lineage>
        <taxon>Bacteria</taxon>
        <taxon>Pseudomonadati</taxon>
        <taxon>Pseudomonadota</taxon>
        <taxon>Gammaproteobacteria</taxon>
        <taxon>Alteromonadales</taxon>
        <taxon>Psychromonadaceae</taxon>
        <taxon>Psychromonas</taxon>
    </lineage>
</organism>
<dbReference type="InterPro" id="IPR002575">
    <property type="entry name" value="Aminoglycoside_PTrfase"/>
</dbReference>
<dbReference type="EMBL" id="BSPQ01000004">
    <property type="protein sequence ID" value="GLS90416.1"/>
    <property type="molecule type" value="Genomic_DNA"/>
</dbReference>
<keyword evidence="7 11" id="KW-0418">Kinase</keyword>